<proteinExistence type="predicted"/>
<dbReference type="AlphaFoldDB" id="X0ZJ44"/>
<comment type="caution">
    <text evidence="1">The sequence shown here is derived from an EMBL/GenBank/DDBJ whole genome shotgun (WGS) entry which is preliminary data.</text>
</comment>
<dbReference type="EMBL" id="BART01000283">
    <property type="protein sequence ID" value="GAG69660.1"/>
    <property type="molecule type" value="Genomic_DNA"/>
</dbReference>
<organism evidence="1">
    <name type="scientific">marine sediment metagenome</name>
    <dbReference type="NCBI Taxonomy" id="412755"/>
    <lineage>
        <taxon>unclassified sequences</taxon>
        <taxon>metagenomes</taxon>
        <taxon>ecological metagenomes</taxon>
    </lineage>
</organism>
<reference evidence="1" key="1">
    <citation type="journal article" date="2014" name="Front. Microbiol.">
        <title>High frequency of phylogenetically diverse reductive dehalogenase-homologous genes in deep subseafloor sedimentary metagenomes.</title>
        <authorList>
            <person name="Kawai M."/>
            <person name="Futagami T."/>
            <person name="Toyoda A."/>
            <person name="Takaki Y."/>
            <person name="Nishi S."/>
            <person name="Hori S."/>
            <person name="Arai W."/>
            <person name="Tsubouchi T."/>
            <person name="Morono Y."/>
            <person name="Uchiyama I."/>
            <person name="Ito T."/>
            <person name="Fujiyama A."/>
            <person name="Inagaki F."/>
            <person name="Takami H."/>
        </authorList>
    </citation>
    <scope>NUCLEOTIDE SEQUENCE</scope>
    <source>
        <strain evidence="1">Expedition CK06-06</strain>
    </source>
</reference>
<dbReference type="Gene3D" id="3.40.50.150">
    <property type="entry name" value="Vaccinia Virus protein VP39"/>
    <property type="match status" value="1"/>
</dbReference>
<accession>X0ZJ44</accession>
<dbReference type="SUPFAM" id="SSF53335">
    <property type="entry name" value="S-adenosyl-L-methionine-dependent methyltransferases"/>
    <property type="match status" value="1"/>
</dbReference>
<protein>
    <submittedName>
        <fullName evidence="1">Uncharacterized protein</fullName>
    </submittedName>
</protein>
<sequence length="258" mass="30437">MKNKKNENRKERIFPLLNYALQGKMIEFGCGDGDILQILSETYPKSIIVGVDIDKEKINKVNKRNLKNVIAFLSDATDEIFPETSFETAIFIGVMHEIYSYQGREQVTNAIKNAYKVLKKNGRLLIGDFLKPESKQVNLFFKNNKAHNKFSRFANEYEIRKITYEKIGDKVILDIVDAVEFLSKYFSPTEEDWKEEMKEAHFSLTMDDYRNKLGKVGFKIIWIKELPWYEWKLREIRKDFIFHNESRLKSILIVAEKI</sequence>
<dbReference type="Pfam" id="PF13489">
    <property type="entry name" value="Methyltransf_23"/>
    <property type="match status" value="1"/>
</dbReference>
<evidence type="ECO:0000313" key="1">
    <source>
        <dbReference type="EMBL" id="GAG69660.1"/>
    </source>
</evidence>
<dbReference type="CDD" id="cd02440">
    <property type="entry name" value="AdoMet_MTases"/>
    <property type="match status" value="1"/>
</dbReference>
<dbReference type="InterPro" id="IPR029063">
    <property type="entry name" value="SAM-dependent_MTases_sf"/>
</dbReference>
<gene>
    <name evidence="1" type="ORF">S01H4_01532</name>
</gene>
<name>X0ZJ44_9ZZZZ</name>